<dbReference type="InterPro" id="IPR012336">
    <property type="entry name" value="Thioredoxin-like_fold"/>
</dbReference>
<dbReference type="InterPro" id="IPR016024">
    <property type="entry name" value="ARM-type_fold"/>
</dbReference>
<dbReference type="InterPro" id="IPR011989">
    <property type="entry name" value="ARM-like"/>
</dbReference>
<feature type="domain" description="Thioredoxin-like fold" evidence="1">
    <location>
        <begin position="11"/>
        <end position="80"/>
    </location>
</feature>
<name>A0A4R3JYF2_9PROT</name>
<dbReference type="PROSITE" id="PS51354">
    <property type="entry name" value="GLUTAREDOXIN_2"/>
    <property type="match status" value="1"/>
</dbReference>
<dbReference type="PROSITE" id="PS50077">
    <property type="entry name" value="HEAT_REPEAT"/>
    <property type="match status" value="1"/>
</dbReference>
<accession>A0A4R3JYF2</accession>
<evidence type="ECO:0000313" key="3">
    <source>
        <dbReference type="Proteomes" id="UP000295135"/>
    </source>
</evidence>
<proteinExistence type="predicted"/>
<dbReference type="Proteomes" id="UP000295135">
    <property type="component" value="Unassembled WGS sequence"/>
</dbReference>
<dbReference type="Gene3D" id="3.40.30.10">
    <property type="entry name" value="Glutaredoxin"/>
    <property type="match status" value="1"/>
</dbReference>
<evidence type="ECO:0000313" key="2">
    <source>
        <dbReference type="EMBL" id="TCS73798.1"/>
    </source>
</evidence>
<dbReference type="SUPFAM" id="SSF48371">
    <property type="entry name" value="ARM repeat"/>
    <property type="match status" value="1"/>
</dbReference>
<dbReference type="OrthoDB" id="8560116at2"/>
<comment type="caution">
    <text evidence="2">The sequence shown here is derived from an EMBL/GenBank/DDBJ whole genome shotgun (WGS) entry which is preliminary data.</text>
</comment>
<dbReference type="CDD" id="cd02947">
    <property type="entry name" value="TRX_family"/>
    <property type="match status" value="1"/>
</dbReference>
<dbReference type="InterPro" id="IPR036249">
    <property type="entry name" value="Thioredoxin-like_sf"/>
</dbReference>
<dbReference type="RefSeq" id="WP_126459951.1">
    <property type="nucleotide sequence ID" value="NZ_AP018721.1"/>
</dbReference>
<protein>
    <submittedName>
        <fullName evidence="2">Thioredoxin-like protein</fullName>
    </submittedName>
</protein>
<gene>
    <name evidence="2" type="ORF">EDC61_10120</name>
</gene>
<dbReference type="Pfam" id="PF13192">
    <property type="entry name" value="Thioredoxin_3"/>
    <property type="match status" value="1"/>
</dbReference>
<reference evidence="2 3" key="1">
    <citation type="submission" date="2019-03" db="EMBL/GenBank/DDBJ databases">
        <title>Genomic Encyclopedia of Type Strains, Phase IV (KMG-IV): sequencing the most valuable type-strain genomes for metagenomic binning, comparative biology and taxonomic classification.</title>
        <authorList>
            <person name="Goeker M."/>
        </authorList>
    </citation>
    <scope>NUCLEOTIDE SEQUENCE [LARGE SCALE GENOMIC DNA]</scope>
    <source>
        <strain evidence="2 3">DSM 103923</strain>
    </source>
</reference>
<dbReference type="Pfam" id="PF13646">
    <property type="entry name" value="HEAT_2"/>
    <property type="match status" value="1"/>
</dbReference>
<evidence type="ECO:0000259" key="1">
    <source>
        <dbReference type="Pfam" id="PF13192"/>
    </source>
</evidence>
<dbReference type="SUPFAM" id="SSF52833">
    <property type="entry name" value="Thioredoxin-like"/>
    <property type="match status" value="1"/>
</dbReference>
<keyword evidence="3" id="KW-1185">Reference proteome</keyword>
<dbReference type="InterPro" id="IPR021133">
    <property type="entry name" value="HEAT_type_2"/>
</dbReference>
<organism evidence="2 3">
    <name type="scientific">Sulfuritortus calidifontis</name>
    <dbReference type="NCBI Taxonomy" id="1914471"/>
    <lineage>
        <taxon>Bacteria</taxon>
        <taxon>Pseudomonadati</taxon>
        <taxon>Pseudomonadota</taxon>
        <taxon>Betaproteobacteria</taxon>
        <taxon>Nitrosomonadales</taxon>
        <taxon>Thiobacillaceae</taxon>
        <taxon>Sulfuritortus</taxon>
    </lineage>
</organism>
<dbReference type="Gene3D" id="1.25.10.10">
    <property type="entry name" value="Leucine-rich Repeat Variant"/>
    <property type="match status" value="1"/>
</dbReference>
<dbReference type="EMBL" id="SLZY01000001">
    <property type="protein sequence ID" value="TCS73798.1"/>
    <property type="molecule type" value="Genomic_DNA"/>
</dbReference>
<dbReference type="AlphaFoldDB" id="A0A4R3JYF2"/>
<sequence length="212" mass="22855">MYIAPDALLLISSHCPHCATVLAAMTDLVKQGVVGQLNVVNVERHPEVAEAHHVRTVPWLQIGGFEFTGAHSTAELKAWAEKAKSEEGWADYFHQLLKDGRATHVVEMVQAAPERLAAILPIIANPEASLNVRLGAGVLLEEFAGSAALKALIPRLGKLSGHADPRVRADACHYLSLTDDPAAIPYLEARRSDEDAEVREIVRESLAALAPA</sequence>